<dbReference type="FunFam" id="1.10.287.950:FF:000001">
    <property type="entry name" value="Methyl-accepting chemotaxis sensory transducer"/>
    <property type="match status" value="1"/>
</dbReference>
<dbReference type="KEGG" id="cbei:LF65_05377"/>
<feature type="transmembrane region" description="Helical" evidence="4">
    <location>
        <begin position="190"/>
        <end position="212"/>
    </location>
</feature>
<feature type="domain" description="Methyl-accepting transducer" evidence="5">
    <location>
        <begin position="271"/>
        <end position="500"/>
    </location>
</feature>
<evidence type="ECO:0000259" key="5">
    <source>
        <dbReference type="PROSITE" id="PS50111"/>
    </source>
</evidence>
<keyword evidence="4" id="KW-0472">Membrane</keyword>
<feature type="domain" description="HAMP" evidence="6">
    <location>
        <begin position="214"/>
        <end position="266"/>
    </location>
</feature>
<keyword evidence="4" id="KW-1133">Transmembrane helix</keyword>
<reference evidence="8" key="1">
    <citation type="submission" date="2014-12" db="EMBL/GenBank/DDBJ databases">
        <title>Genome sequence of Clostridium beijerinckii strain 59B.</title>
        <authorList>
            <person name="Little G.T."/>
            <person name="Minton N.P."/>
        </authorList>
    </citation>
    <scope>NUCLEOTIDE SEQUENCE [LARGE SCALE GENOMIC DNA]</scope>
    <source>
        <strain evidence="8">59B</strain>
    </source>
</reference>
<keyword evidence="4" id="KW-0812">Transmembrane</keyword>
<dbReference type="InterPro" id="IPR051310">
    <property type="entry name" value="MCP_chemotaxis"/>
</dbReference>
<gene>
    <name evidence="7" type="ORF">LF65_05377</name>
</gene>
<dbReference type="Proteomes" id="UP000031866">
    <property type="component" value="Chromosome"/>
</dbReference>
<evidence type="ECO:0000313" key="7">
    <source>
        <dbReference type="EMBL" id="AJH01898.1"/>
    </source>
</evidence>
<dbReference type="GO" id="GO:0004888">
    <property type="term" value="F:transmembrane signaling receptor activity"/>
    <property type="evidence" value="ECO:0007669"/>
    <property type="project" value="InterPro"/>
</dbReference>
<dbReference type="Gene3D" id="6.10.340.10">
    <property type="match status" value="1"/>
</dbReference>
<evidence type="ECO:0000256" key="4">
    <source>
        <dbReference type="SAM" id="Phobius"/>
    </source>
</evidence>
<evidence type="ECO:0000256" key="3">
    <source>
        <dbReference type="PROSITE-ProRule" id="PRU00284"/>
    </source>
</evidence>
<dbReference type="PRINTS" id="PR00260">
    <property type="entry name" value="CHEMTRNSDUCR"/>
</dbReference>
<dbReference type="OrthoDB" id="9814363at2"/>
<dbReference type="EMBL" id="CP010086">
    <property type="protein sequence ID" value="AJH01898.1"/>
    <property type="molecule type" value="Genomic_DNA"/>
</dbReference>
<dbReference type="RefSeq" id="WP_041900345.1">
    <property type="nucleotide sequence ID" value="NZ_CP010086.2"/>
</dbReference>
<feature type="transmembrane region" description="Helical" evidence="4">
    <location>
        <begin position="12"/>
        <end position="32"/>
    </location>
</feature>
<dbReference type="InterPro" id="IPR024478">
    <property type="entry name" value="HlyB_4HB_MCP"/>
</dbReference>
<dbReference type="PROSITE" id="PS50111">
    <property type="entry name" value="CHEMOTAXIS_TRANSDUC_2"/>
    <property type="match status" value="1"/>
</dbReference>
<sequence>MRWLNNIKVGTKLIIGFIVVALLSGIVGIIGITKIKKIDQNYTSLYVDYGVSIADIANVSISFQRLKINLNNITMYRDGRDMGDYVNRIKNYDAKIQESLKKFEESIQGEEAKTEFYNLNAMLDKYDGIKDKIIDLSLSGKRDEALDLMGQDSTQKLSDQINNSVDNLFQLKESGGFSKSSEYSAEVNNAVVTMIVVIVVAVVMALLLGIMISKTISKSISKLMTVTSEISKGNLDVEIINDSKDEIGILSESMKRMKYKLNEVIGQIGFASEQVTVGSRQIADSTIALSQGATEQASAVEELTASIEEISSQISVNAENAKKANIITDSTKTNAGKRNNEMKLMLKAMDEINVSSNNISRIIKVIDEIAFQTNILALNAAVEAARAGQYGKGFTVVAEEVRNLAARSAKAAKETTEIIEESIVKIQDGTNIANQTADALESIVSDIEEVAKIINGISDASEEQATGISQISQGIIQISQVVQSNSATSEESAAASEELAGQAEVLKEQVQMFKLASTRSSMTSLDNSYMNHSIHDDISKNTRDLSETRDKHLERKVSNSKKIILNDNEFGKY</sequence>
<dbReference type="Pfam" id="PF00015">
    <property type="entry name" value="MCPsignal"/>
    <property type="match status" value="1"/>
</dbReference>
<dbReference type="SUPFAM" id="SSF58104">
    <property type="entry name" value="Methyl-accepting chemotaxis protein (MCP) signaling domain"/>
    <property type="match status" value="1"/>
</dbReference>
<dbReference type="CDD" id="cd06225">
    <property type="entry name" value="HAMP"/>
    <property type="match status" value="1"/>
</dbReference>
<protein>
    <submittedName>
        <fullName evidence="7">Chemotaxis protein</fullName>
    </submittedName>
</protein>
<dbReference type="PROSITE" id="PS50885">
    <property type="entry name" value="HAMP"/>
    <property type="match status" value="1"/>
</dbReference>
<comment type="similarity">
    <text evidence="2">Belongs to the methyl-accepting chemotaxis (MCP) protein family.</text>
</comment>
<organism evidence="7 8">
    <name type="scientific">Clostridium beijerinckii</name>
    <name type="common">Clostridium MP</name>
    <dbReference type="NCBI Taxonomy" id="1520"/>
    <lineage>
        <taxon>Bacteria</taxon>
        <taxon>Bacillati</taxon>
        <taxon>Bacillota</taxon>
        <taxon>Clostridia</taxon>
        <taxon>Eubacteriales</taxon>
        <taxon>Clostridiaceae</taxon>
        <taxon>Clostridium</taxon>
    </lineage>
</organism>
<evidence type="ECO:0000256" key="2">
    <source>
        <dbReference type="ARBA" id="ARBA00029447"/>
    </source>
</evidence>
<dbReference type="SMART" id="SM00283">
    <property type="entry name" value="MA"/>
    <property type="match status" value="1"/>
</dbReference>
<dbReference type="STRING" id="1520.LF65_05377"/>
<name>A0A0B5QV94_CLOBE</name>
<dbReference type="PANTHER" id="PTHR43531">
    <property type="entry name" value="PROTEIN ICFG"/>
    <property type="match status" value="1"/>
</dbReference>
<dbReference type="Gene3D" id="1.10.287.950">
    <property type="entry name" value="Methyl-accepting chemotaxis protein"/>
    <property type="match status" value="1"/>
</dbReference>
<dbReference type="GO" id="GO:0007165">
    <property type="term" value="P:signal transduction"/>
    <property type="evidence" value="ECO:0007669"/>
    <property type="project" value="UniProtKB-KW"/>
</dbReference>
<dbReference type="AlphaFoldDB" id="A0A0B5QV94"/>
<dbReference type="InterPro" id="IPR004089">
    <property type="entry name" value="MCPsignal_dom"/>
</dbReference>
<dbReference type="GO" id="GO:0006935">
    <property type="term" value="P:chemotaxis"/>
    <property type="evidence" value="ECO:0007669"/>
    <property type="project" value="UniProtKB-KW"/>
</dbReference>
<dbReference type="Pfam" id="PF00672">
    <property type="entry name" value="HAMP"/>
    <property type="match status" value="1"/>
</dbReference>
<proteinExistence type="inferred from homology"/>
<keyword evidence="1" id="KW-0145">Chemotaxis</keyword>
<evidence type="ECO:0000259" key="6">
    <source>
        <dbReference type="PROSITE" id="PS50885"/>
    </source>
</evidence>
<evidence type="ECO:0000256" key="1">
    <source>
        <dbReference type="ARBA" id="ARBA00022500"/>
    </source>
</evidence>
<accession>A0A0B5QV94</accession>
<keyword evidence="3" id="KW-0807">Transducer</keyword>
<dbReference type="InterPro" id="IPR003660">
    <property type="entry name" value="HAMP_dom"/>
</dbReference>
<dbReference type="InterPro" id="IPR004090">
    <property type="entry name" value="Chemotax_Me-accpt_rcpt"/>
</dbReference>
<dbReference type="GO" id="GO:0005886">
    <property type="term" value="C:plasma membrane"/>
    <property type="evidence" value="ECO:0007669"/>
    <property type="project" value="TreeGrafter"/>
</dbReference>
<evidence type="ECO:0000313" key="8">
    <source>
        <dbReference type="Proteomes" id="UP000031866"/>
    </source>
</evidence>
<dbReference type="Pfam" id="PF12729">
    <property type="entry name" value="4HB_MCP_1"/>
    <property type="match status" value="1"/>
</dbReference>
<dbReference type="SMART" id="SM00304">
    <property type="entry name" value="HAMP"/>
    <property type="match status" value="1"/>
</dbReference>
<dbReference type="PANTHER" id="PTHR43531:SF11">
    <property type="entry name" value="METHYL-ACCEPTING CHEMOTAXIS PROTEIN 3"/>
    <property type="match status" value="1"/>
</dbReference>
<dbReference type="CDD" id="cd11386">
    <property type="entry name" value="MCP_signal"/>
    <property type="match status" value="1"/>
</dbReference>